<dbReference type="InterPro" id="IPR045075">
    <property type="entry name" value="Syf1-like"/>
</dbReference>
<feature type="region of interest" description="Disordered" evidence="3">
    <location>
        <begin position="287"/>
        <end position="356"/>
    </location>
</feature>
<gene>
    <name evidence="4" type="ORF">CYCCA115_LOCUS15091</name>
</gene>
<dbReference type="InterPro" id="IPR019734">
    <property type="entry name" value="TPR_rpt"/>
</dbReference>
<keyword evidence="5" id="KW-1185">Reference proteome</keyword>
<feature type="compositionally biased region" description="Low complexity" evidence="3">
    <location>
        <begin position="703"/>
        <end position="712"/>
    </location>
</feature>
<dbReference type="InterPro" id="IPR003107">
    <property type="entry name" value="HAT"/>
</dbReference>
<feature type="compositionally biased region" description="Polar residues" evidence="3">
    <location>
        <begin position="295"/>
        <end position="308"/>
    </location>
</feature>
<feature type="compositionally biased region" description="Polar residues" evidence="3">
    <location>
        <begin position="225"/>
        <end position="234"/>
    </location>
</feature>
<evidence type="ECO:0000313" key="5">
    <source>
        <dbReference type="Proteomes" id="UP001295423"/>
    </source>
</evidence>
<name>A0AAD2FVQ7_9STRA</name>
<evidence type="ECO:0000256" key="3">
    <source>
        <dbReference type="SAM" id="MobiDB-lite"/>
    </source>
</evidence>
<keyword evidence="1" id="KW-0677">Repeat</keyword>
<feature type="repeat" description="TPR" evidence="2">
    <location>
        <begin position="1056"/>
        <end position="1089"/>
    </location>
</feature>
<protein>
    <submittedName>
        <fullName evidence="4">Uncharacterized protein</fullName>
    </submittedName>
</protein>
<accession>A0AAD2FVQ7</accession>
<comment type="caution">
    <text evidence="4">The sequence shown here is derived from an EMBL/GenBank/DDBJ whole genome shotgun (WGS) entry which is preliminary data.</text>
</comment>
<dbReference type="PANTHER" id="PTHR11246:SF20">
    <property type="entry name" value="TPR-CONTAINING PROTEIN DDB_G0280363"/>
    <property type="match status" value="1"/>
</dbReference>
<feature type="region of interest" description="Disordered" evidence="3">
    <location>
        <begin position="1"/>
        <end position="105"/>
    </location>
</feature>
<dbReference type="GO" id="GO:0000398">
    <property type="term" value="P:mRNA splicing, via spliceosome"/>
    <property type="evidence" value="ECO:0007669"/>
    <property type="project" value="InterPro"/>
</dbReference>
<feature type="compositionally biased region" description="Basic and acidic residues" evidence="3">
    <location>
        <begin position="42"/>
        <end position="61"/>
    </location>
</feature>
<dbReference type="SMART" id="SM00028">
    <property type="entry name" value="TPR"/>
    <property type="match status" value="2"/>
</dbReference>
<feature type="compositionally biased region" description="Low complexity" evidence="3">
    <location>
        <begin position="12"/>
        <end position="21"/>
    </location>
</feature>
<dbReference type="Proteomes" id="UP001295423">
    <property type="component" value="Unassembled WGS sequence"/>
</dbReference>
<dbReference type="PROSITE" id="PS50005">
    <property type="entry name" value="TPR"/>
    <property type="match status" value="1"/>
</dbReference>
<feature type="compositionally biased region" description="Acidic residues" evidence="3">
    <location>
        <begin position="78"/>
        <end position="87"/>
    </location>
</feature>
<dbReference type="EMBL" id="CAKOGP040001869">
    <property type="protein sequence ID" value="CAJ1954498.1"/>
    <property type="molecule type" value="Genomic_DNA"/>
</dbReference>
<dbReference type="SUPFAM" id="SSF48452">
    <property type="entry name" value="TPR-like"/>
    <property type="match status" value="2"/>
</dbReference>
<feature type="compositionally biased region" description="Basic residues" evidence="3">
    <location>
        <begin position="333"/>
        <end position="345"/>
    </location>
</feature>
<dbReference type="SMART" id="SM00386">
    <property type="entry name" value="HAT"/>
    <property type="match status" value="5"/>
</dbReference>
<proteinExistence type="predicted"/>
<evidence type="ECO:0000256" key="2">
    <source>
        <dbReference type="PROSITE-ProRule" id="PRU00339"/>
    </source>
</evidence>
<feature type="compositionally biased region" description="Polar residues" evidence="3">
    <location>
        <begin position="241"/>
        <end position="250"/>
    </location>
</feature>
<keyword evidence="2" id="KW-0802">TPR repeat</keyword>
<feature type="region of interest" description="Disordered" evidence="3">
    <location>
        <begin position="658"/>
        <end position="746"/>
    </location>
</feature>
<reference evidence="4" key="1">
    <citation type="submission" date="2023-08" db="EMBL/GenBank/DDBJ databases">
        <authorList>
            <person name="Audoor S."/>
            <person name="Bilcke G."/>
        </authorList>
    </citation>
    <scope>NUCLEOTIDE SEQUENCE</scope>
</reference>
<feature type="region of interest" description="Disordered" evidence="3">
    <location>
        <begin position="372"/>
        <end position="393"/>
    </location>
</feature>
<feature type="compositionally biased region" description="Basic and acidic residues" evidence="3">
    <location>
        <begin position="88"/>
        <end position="99"/>
    </location>
</feature>
<feature type="compositionally biased region" description="Low complexity" evidence="3">
    <location>
        <begin position="665"/>
        <end position="691"/>
    </location>
</feature>
<dbReference type="Gene3D" id="1.25.40.10">
    <property type="entry name" value="Tetratricopeptide repeat domain"/>
    <property type="match status" value="2"/>
</dbReference>
<feature type="compositionally biased region" description="Polar residues" evidence="3">
    <location>
        <begin position="320"/>
        <end position="329"/>
    </location>
</feature>
<sequence>MDLQSLHGLSGGARASNRSSGTELEGRRAGSTGGSRRNRTRHGIEVDCRDNQRHHAVHLVEEEAGYSNNDSIRSADMPWDEQQSDDEGGSHPNDHRKSDNFSTPPLVEEIVFGEEEEKRTAKLEAQRLKQSAALLDQGLRRTPGASQMQEYEHMRRTPGATKMHRSAVAVPNVNVNINMPTTNDRTGLGYGLSLPPQVTASEDDPPELTSSRWEGAPGIRKPAATVSNGSSSQVRGPFSISPWNSRGSTVSHEDRNFSGRLTKELEDLLREDEEPGQRVPLYERSIFRSGHNDDSSPNLSAAASTNAERGQEWTAPFDLSTKSSKSRNSFGGRKGKGHHNARRGGRAPEKQQSRGSDYAGAFAARMGGFLPFGKQKANRNTPQHGGGWDNMDDNTIVEGRPSFESDDGRGEGNGILNFCGAFAPYDGIFHRTFPSVKPMLANSFQPEASEAPMEPSYFNGAPTFGGAFHSPVPQHQPYNAFEGGFAPQPPFGVPPNNMYGAATSHLPMEQDKEHFNYGLSVENNVFDFQTQPMHQQPVPPQNFIPVHQPPHQNAFVVAAPPPHVWPHQQPVGMVFDGHAHAPVDHTNWHGGGGAQQEPPLQGWGMAPRFGYGVVPGNNDPSLHAAHPVHTGQVKMEFTNVQPNPFVPDMQVNPFTELQKQPPQTSNQPSNRVNNNRNNSQRGRKNQNMGNKKNNRNRKKNGKGKNNNTNNKKTPTPPLPISEQAPPEVPCTNDVPAPEVKRQVSGSSELMESKAAWKTFNEKFRSKKQSSMEDAEIFASTCLRDGTLPESIHWKVYLELADLAKRANRFADARSLYQQVCSLQPTESQVWLDYSKLEEDCYNMKTCAKILDAGLERCELNENLMIRAIKHQEKMSNLDRARELLAKLKQTNIQKVWKIVLEGALMEARAGNHDVARRVLKYLIVHVSWYGPLYLEAYKLEKDLGSMKDALGVVEKGLKEKPQYGPLWFGAFKLCEEMDVANERYDLPRAMEMISRATGNISKELVFKVHLEAASMLERVATEYLDDTTTPTSQETAERARNSFAEAMLNCPKNQKWKVWLAAGRMEVLQGNYDAARTLFRRAQVVVPEKGRAVALLECAMLEEYAGDVGLARAVLTKSRNVCGNDWKVWLESVFLEIRNDDQVRALELAELGLELHSGTGRLWASLVQLHHYDMGERAQFDTLKLALNAVPKSGEVWCEGARIHLNPFSRSFDPNAARRHLLFATNFTPQYGDCFLEMLKQEIIEQWLAPVATRIMESSMDQVALSPEGNGLQELGRFVRDICRDIFTICGVSAGDSSDDSLKYIDDETASFVRESLNATIDAVDTSQILLWCSNADPNYGSLWFQCRGGPNDTARRILARAADLIFDDVKSHSHLYLGAFARQMALVAAFKNQEKDQVTESGNKKCAERAAQLEERAIDVLLAAPSLEEMFSIGGKNGKQEETMDLLKSTMMTPSDFVTGLIALNKKRPMESLPLDERRKVLYGTDPLFS</sequence>
<evidence type="ECO:0000256" key="1">
    <source>
        <dbReference type="ARBA" id="ARBA00022737"/>
    </source>
</evidence>
<feature type="region of interest" description="Disordered" evidence="3">
    <location>
        <begin position="196"/>
        <end position="258"/>
    </location>
</feature>
<evidence type="ECO:0000313" key="4">
    <source>
        <dbReference type="EMBL" id="CAJ1954498.1"/>
    </source>
</evidence>
<feature type="compositionally biased region" description="Basic residues" evidence="3">
    <location>
        <begin position="692"/>
        <end position="702"/>
    </location>
</feature>
<dbReference type="PANTHER" id="PTHR11246">
    <property type="entry name" value="PRE-MRNA SPLICING FACTOR"/>
    <property type="match status" value="1"/>
</dbReference>
<dbReference type="InterPro" id="IPR011990">
    <property type="entry name" value="TPR-like_helical_dom_sf"/>
</dbReference>
<organism evidence="4 5">
    <name type="scientific">Cylindrotheca closterium</name>
    <dbReference type="NCBI Taxonomy" id="2856"/>
    <lineage>
        <taxon>Eukaryota</taxon>
        <taxon>Sar</taxon>
        <taxon>Stramenopiles</taxon>
        <taxon>Ochrophyta</taxon>
        <taxon>Bacillariophyta</taxon>
        <taxon>Bacillariophyceae</taxon>
        <taxon>Bacillariophycidae</taxon>
        <taxon>Bacillariales</taxon>
        <taxon>Bacillariaceae</taxon>
        <taxon>Cylindrotheca</taxon>
    </lineage>
</organism>